<keyword evidence="3" id="KW-1185">Reference proteome</keyword>
<evidence type="ECO:0000313" key="2">
    <source>
        <dbReference type="EnsemblPlants" id="PGSC0003DMT400087868"/>
    </source>
</evidence>
<evidence type="ECO:0000313" key="3">
    <source>
        <dbReference type="Proteomes" id="UP000011115"/>
    </source>
</evidence>
<evidence type="ECO:0000256" key="1">
    <source>
        <dbReference type="SAM" id="MobiDB-lite"/>
    </source>
</evidence>
<protein>
    <submittedName>
        <fullName evidence="2">Uncharacterized protein</fullName>
    </submittedName>
</protein>
<reference evidence="2" key="2">
    <citation type="submission" date="2015-06" db="UniProtKB">
        <authorList>
            <consortium name="EnsemblPlants"/>
        </authorList>
    </citation>
    <scope>IDENTIFICATION</scope>
    <source>
        <strain evidence="2">DM1-3 516 R44</strain>
    </source>
</reference>
<dbReference type="EnsemblPlants" id="PGSC0003DMT400087868">
    <property type="protein sequence ID" value="PGSC0003DMT400087868"/>
    <property type="gene ID" value="PGSC0003DMG400037439"/>
</dbReference>
<dbReference type="InParanoid" id="M1DEQ6"/>
<sequence>MNTRANQRRAEDEVDNGGVPPQGVQGGQALLGAKRMWCLSVGDGMGRCPYIAQRYCLRVTEGGGPRQEGAYYVDVHEFYQMA</sequence>
<accession>M1DEQ6</accession>
<feature type="region of interest" description="Disordered" evidence="1">
    <location>
        <begin position="1"/>
        <end position="25"/>
    </location>
</feature>
<dbReference type="HOGENOM" id="CLU_2562842_0_0_1"/>
<dbReference type="Gramene" id="PGSC0003DMT400087868">
    <property type="protein sequence ID" value="PGSC0003DMT400087868"/>
    <property type="gene ID" value="PGSC0003DMG400037439"/>
</dbReference>
<organism evidence="2 3">
    <name type="scientific">Solanum tuberosum</name>
    <name type="common">Potato</name>
    <dbReference type="NCBI Taxonomy" id="4113"/>
    <lineage>
        <taxon>Eukaryota</taxon>
        <taxon>Viridiplantae</taxon>
        <taxon>Streptophyta</taxon>
        <taxon>Embryophyta</taxon>
        <taxon>Tracheophyta</taxon>
        <taxon>Spermatophyta</taxon>
        <taxon>Magnoliopsida</taxon>
        <taxon>eudicotyledons</taxon>
        <taxon>Gunneridae</taxon>
        <taxon>Pentapetalae</taxon>
        <taxon>asterids</taxon>
        <taxon>lamiids</taxon>
        <taxon>Solanales</taxon>
        <taxon>Solanaceae</taxon>
        <taxon>Solanoideae</taxon>
        <taxon>Solaneae</taxon>
        <taxon>Solanum</taxon>
    </lineage>
</organism>
<name>M1DEQ6_SOLTU</name>
<dbReference type="Proteomes" id="UP000011115">
    <property type="component" value="Unassembled WGS sequence"/>
</dbReference>
<dbReference type="PaxDb" id="4113-PGSC0003DMT400087868"/>
<dbReference type="AlphaFoldDB" id="M1DEQ6"/>
<proteinExistence type="predicted"/>
<reference evidence="3" key="1">
    <citation type="journal article" date="2011" name="Nature">
        <title>Genome sequence and analysis of the tuber crop potato.</title>
        <authorList>
            <consortium name="The Potato Genome Sequencing Consortium"/>
        </authorList>
    </citation>
    <scope>NUCLEOTIDE SEQUENCE [LARGE SCALE GENOMIC DNA]</scope>
    <source>
        <strain evidence="3">cv. DM1-3 516 R44</strain>
    </source>
</reference>